<protein>
    <submittedName>
        <fullName evidence="1">Uncharacterized protein</fullName>
    </submittedName>
</protein>
<dbReference type="EMBL" id="QXFU01000431">
    <property type="protein sequence ID" value="KAE9033708.1"/>
    <property type="molecule type" value="Genomic_DNA"/>
</dbReference>
<evidence type="ECO:0000313" key="2">
    <source>
        <dbReference type="Proteomes" id="UP000435112"/>
    </source>
</evidence>
<organism evidence="1 2">
    <name type="scientific">Phytophthora rubi</name>
    <dbReference type="NCBI Taxonomy" id="129364"/>
    <lineage>
        <taxon>Eukaryota</taxon>
        <taxon>Sar</taxon>
        <taxon>Stramenopiles</taxon>
        <taxon>Oomycota</taxon>
        <taxon>Peronosporomycetes</taxon>
        <taxon>Peronosporales</taxon>
        <taxon>Peronosporaceae</taxon>
        <taxon>Phytophthora</taxon>
    </lineage>
</organism>
<proteinExistence type="predicted"/>
<reference evidence="1 2" key="1">
    <citation type="submission" date="2018-09" db="EMBL/GenBank/DDBJ databases">
        <title>Genomic investigation of the strawberry pathogen Phytophthora fragariae indicates pathogenicity is determined by transcriptional variation in three key races.</title>
        <authorList>
            <person name="Adams T.M."/>
            <person name="Armitage A.D."/>
            <person name="Sobczyk M.K."/>
            <person name="Bates H.J."/>
            <person name="Dunwell J.M."/>
            <person name="Nellist C.F."/>
            <person name="Harrison R.J."/>
        </authorList>
    </citation>
    <scope>NUCLEOTIDE SEQUENCE [LARGE SCALE GENOMIC DNA]</scope>
    <source>
        <strain evidence="1 2">SCRP324</strain>
    </source>
</reference>
<dbReference type="Proteomes" id="UP000435112">
    <property type="component" value="Unassembled WGS sequence"/>
</dbReference>
<evidence type="ECO:0000313" key="1">
    <source>
        <dbReference type="EMBL" id="KAE9033708.1"/>
    </source>
</evidence>
<sequence>MRQRLKAVAFSFGVYFPIIILARLLLVSGASGAPVLRPRSVTSLRSKWLTRELRRVLKWRSSLKTRLNFR</sequence>
<comment type="caution">
    <text evidence="1">The sequence shown here is derived from an EMBL/GenBank/DDBJ whole genome shotgun (WGS) entry which is preliminary data.</text>
</comment>
<accession>A0A6A3MLL4</accession>
<dbReference type="AlphaFoldDB" id="A0A6A3MLL4"/>
<gene>
    <name evidence="1" type="ORF">PR002_g8528</name>
</gene>
<name>A0A6A3MLL4_9STRA</name>